<dbReference type="GO" id="GO:0005829">
    <property type="term" value="C:cytosol"/>
    <property type="evidence" value="ECO:0007669"/>
    <property type="project" value="UniProtKB-ARBA"/>
</dbReference>
<dbReference type="Pfam" id="PF00248">
    <property type="entry name" value="Aldo_ket_red"/>
    <property type="match status" value="1"/>
</dbReference>
<dbReference type="SUPFAM" id="SSF51430">
    <property type="entry name" value="NAD(P)-linked oxidoreductase"/>
    <property type="match status" value="1"/>
</dbReference>
<dbReference type="InterPro" id="IPR036812">
    <property type="entry name" value="NAD(P)_OxRdtase_dom_sf"/>
</dbReference>
<dbReference type="Gene3D" id="3.20.20.100">
    <property type="entry name" value="NADP-dependent oxidoreductase domain"/>
    <property type="match status" value="1"/>
</dbReference>
<accession>B9BUF2</accession>
<name>B9BUF2_9BURK</name>
<sequence length="382" mass="40853">MIARRTLADAESKPPRKAYTMKYRKLGNTGTVVSSLGLGTMYFGDETPEADAFAILDAFVEAGGNLIDTSDVYVGGVSEQIIGRWLAARPREITDRVVLATKGRFGTGPDVNDVGLSRRHLHRALDASLRRLGVGTVDLYQLHGWDPQTPVEETLSFLDDAVRAGKIHYVGLSNFTGWQLQLMVSTAKAMGVQVPVSLQQQYSLLSRESEWEMVPAAVHNQMSLLPWSPLAGGFLAGKYLRGGTPAADTRAGSRKPLYQWTSAEYAESERNWATIDTVVRIAKDIGATPAQVALSWLADRPGVTAPIFGARTVQQLSDALGAVDLALDAEATTTLAKVSAPTPGGYPYGAFGSGQRERSLQTSAQALGALVGGGSNHPLGRV</sequence>
<dbReference type="GO" id="GO:0016491">
    <property type="term" value="F:oxidoreductase activity"/>
    <property type="evidence" value="ECO:0007669"/>
    <property type="project" value="UniProtKB-KW"/>
</dbReference>
<dbReference type="InterPro" id="IPR050523">
    <property type="entry name" value="AKR_Detox_Biosynth"/>
</dbReference>
<evidence type="ECO:0000313" key="4">
    <source>
        <dbReference type="Proteomes" id="UP000004535"/>
    </source>
</evidence>
<dbReference type="EMBL" id="ACFC01000009">
    <property type="protein sequence ID" value="EEE05449.1"/>
    <property type="molecule type" value="Genomic_DNA"/>
</dbReference>
<dbReference type="FunFam" id="3.20.20.100:FF:000004">
    <property type="entry name" value="Oxidoreductase, aldo/keto reductase"/>
    <property type="match status" value="1"/>
</dbReference>
<gene>
    <name evidence="3" type="ORF">BURMUCGD2_3692</name>
</gene>
<dbReference type="AlphaFoldDB" id="B9BUF2"/>
<proteinExistence type="predicted"/>
<evidence type="ECO:0000313" key="3">
    <source>
        <dbReference type="EMBL" id="EEE05449.1"/>
    </source>
</evidence>
<dbReference type="InterPro" id="IPR023210">
    <property type="entry name" value="NADP_OxRdtase_dom"/>
</dbReference>
<reference evidence="3 4" key="1">
    <citation type="journal article" date="2012" name="J. Bacteriol.">
        <title>Draft Genome Sequence Determination for Cystic Fibrosis and Chronic Granulomatous Disease Burkholderia multivorans Isolates.</title>
        <authorList>
            <person name="Varga J.J."/>
            <person name="Losada L."/>
            <person name="Zelazny A.M."/>
            <person name="Brinkac L."/>
            <person name="Harkins D."/>
            <person name="Radune D."/>
            <person name="Hostetler J."/>
            <person name="Sampaio E.P."/>
            <person name="Ronning C.M."/>
            <person name="Nierman W.C."/>
            <person name="Greenberg D.E."/>
            <person name="Holland S.M."/>
            <person name="Goldberg J.B."/>
        </authorList>
    </citation>
    <scope>NUCLEOTIDE SEQUENCE [LARGE SCALE GENOMIC DNA]</scope>
    <source>
        <strain evidence="3 4">CGD2</strain>
    </source>
</reference>
<dbReference type="PANTHER" id="PTHR43364">
    <property type="entry name" value="NADH-SPECIFIC METHYLGLYOXAL REDUCTASE-RELATED"/>
    <property type="match status" value="1"/>
</dbReference>
<evidence type="ECO:0000256" key="1">
    <source>
        <dbReference type="ARBA" id="ARBA00023002"/>
    </source>
</evidence>
<organism evidence="3 4">
    <name type="scientific">Burkholderia multivorans CGD2</name>
    <dbReference type="NCBI Taxonomy" id="513052"/>
    <lineage>
        <taxon>Bacteria</taxon>
        <taxon>Pseudomonadati</taxon>
        <taxon>Pseudomonadota</taxon>
        <taxon>Betaproteobacteria</taxon>
        <taxon>Burkholderiales</taxon>
        <taxon>Burkholderiaceae</taxon>
        <taxon>Burkholderia</taxon>
        <taxon>Burkholderia cepacia complex</taxon>
    </lineage>
</organism>
<protein>
    <submittedName>
        <fullName evidence="3">Oxidoreductase, aldo/keto reductase family</fullName>
    </submittedName>
</protein>
<dbReference type="PANTHER" id="PTHR43364:SF4">
    <property type="entry name" value="NAD(P)-LINKED OXIDOREDUCTASE SUPERFAMILY PROTEIN"/>
    <property type="match status" value="1"/>
</dbReference>
<dbReference type="Proteomes" id="UP000004535">
    <property type="component" value="Unassembled WGS sequence"/>
</dbReference>
<feature type="domain" description="NADP-dependent oxidoreductase" evidence="2">
    <location>
        <begin position="36"/>
        <end position="338"/>
    </location>
</feature>
<keyword evidence="1" id="KW-0560">Oxidoreductase</keyword>
<comment type="caution">
    <text evidence="3">The sequence shown here is derived from an EMBL/GenBank/DDBJ whole genome shotgun (WGS) entry which is preliminary data.</text>
</comment>
<evidence type="ECO:0000259" key="2">
    <source>
        <dbReference type="Pfam" id="PF00248"/>
    </source>
</evidence>